<organism evidence="2 3">
    <name type="scientific">Maribacter polysiphoniae</name>
    <dbReference type="NCBI Taxonomy" id="429344"/>
    <lineage>
        <taxon>Bacteria</taxon>
        <taxon>Pseudomonadati</taxon>
        <taxon>Bacteroidota</taxon>
        <taxon>Flavobacteriia</taxon>
        <taxon>Flavobacteriales</taxon>
        <taxon>Flavobacteriaceae</taxon>
        <taxon>Maribacter</taxon>
    </lineage>
</organism>
<comment type="caution">
    <text evidence="2">The sequence shown here is derived from an EMBL/GenBank/DDBJ whole genome shotgun (WGS) entry which is preliminary data.</text>
</comment>
<name>A0A316E6L1_9FLAO</name>
<protein>
    <recommendedName>
        <fullName evidence="4">Lipocalin-like protein</fullName>
    </recommendedName>
</protein>
<accession>A0A316E6L1</accession>
<keyword evidence="1" id="KW-0732">Signal</keyword>
<evidence type="ECO:0000313" key="3">
    <source>
        <dbReference type="Proteomes" id="UP000245667"/>
    </source>
</evidence>
<proteinExistence type="predicted"/>
<sequence length="587" mass="66596">MKKFFSYALYLGLLVVALSLTSCQEEFEPLPEEGAQTESIAASSSTAKLIEDTCSNDGSFDNIVDESSCFNINFPYTVKIDGVELVVNGKQDLEVIEEVFDALDDDEDVLDIIFPVTITMADYAEITINGIDDLREMAQQCKEGGEDDDIECIDFVYPITLYTFDLSNEATGNISVEDDRELRRFFAGLDKDNLIGIDFPITLKLYDGTDIKVNSNAELANAIENAKELCDEDDDNDHNDDDFTQEGLEDYLIECPLLVKEVKRNDQSQTEQYFDYVMDFKDDGSVTVKDREGNDMTGAWSTRETEFGLLLKLDFDTLVDFNMEWFLYDQGEGMVKLHVSDGNRIVLKSGCDIINEDPNTLGGALRECSWIIKKVYNDGQEIKRLLGFEFNFEAEGVVTLSNNDVVSEGTWEITTNAQGRLVMAVTMGDEEAVSFEWPLSHLGNDRLKFEIAETDYELILERNCDNDDNDEDVTWIRGLFNDSQWEIALYSQNEDPLTEAFDGFTYEFNVDGTISVLDQDLVAISVGNWYVYRNSDGKLEMIVRFGSESNFYPLGNDYLIVEVEENRLELKHGNDDGDYDHLVFEKK</sequence>
<dbReference type="Proteomes" id="UP000245667">
    <property type="component" value="Unassembled WGS sequence"/>
</dbReference>
<dbReference type="AlphaFoldDB" id="A0A316E6L1"/>
<feature type="signal peptide" evidence="1">
    <location>
        <begin position="1"/>
        <end position="24"/>
    </location>
</feature>
<evidence type="ECO:0000256" key="1">
    <source>
        <dbReference type="SAM" id="SignalP"/>
    </source>
</evidence>
<gene>
    <name evidence="2" type="ORF">LX92_01378</name>
</gene>
<reference evidence="2 3" key="1">
    <citation type="submission" date="2018-05" db="EMBL/GenBank/DDBJ databases">
        <title>Genomic Encyclopedia of Archaeal and Bacterial Type Strains, Phase II (KMG-II): from individual species to whole genera.</title>
        <authorList>
            <person name="Goeker M."/>
        </authorList>
    </citation>
    <scope>NUCLEOTIDE SEQUENCE [LARGE SCALE GENOMIC DNA]</scope>
    <source>
        <strain evidence="2 3">DSM 23514</strain>
    </source>
</reference>
<feature type="chain" id="PRO_5016391778" description="Lipocalin-like protein" evidence="1">
    <location>
        <begin position="25"/>
        <end position="587"/>
    </location>
</feature>
<dbReference type="EMBL" id="QGGQ01000002">
    <property type="protein sequence ID" value="PWK25009.1"/>
    <property type="molecule type" value="Genomic_DNA"/>
</dbReference>
<evidence type="ECO:0000313" key="2">
    <source>
        <dbReference type="EMBL" id="PWK25009.1"/>
    </source>
</evidence>
<evidence type="ECO:0008006" key="4">
    <source>
        <dbReference type="Google" id="ProtNLM"/>
    </source>
</evidence>
<dbReference type="RefSeq" id="WP_223308270.1">
    <property type="nucleotide sequence ID" value="NZ_JACWLN010000001.1"/>
</dbReference>
<dbReference type="PROSITE" id="PS51257">
    <property type="entry name" value="PROKAR_LIPOPROTEIN"/>
    <property type="match status" value="1"/>
</dbReference>